<name>A0AA36G2P4_9BILA</name>
<dbReference type="GO" id="GO:0017056">
    <property type="term" value="F:structural constituent of nuclear pore"/>
    <property type="evidence" value="ECO:0007669"/>
    <property type="project" value="TreeGrafter"/>
</dbReference>
<evidence type="ECO:0000313" key="5">
    <source>
        <dbReference type="EMBL" id="CAJ0573703.1"/>
    </source>
</evidence>
<dbReference type="GO" id="GO:0044613">
    <property type="term" value="C:nuclear pore central transport channel"/>
    <property type="evidence" value="ECO:0007669"/>
    <property type="project" value="TreeGrafter"/>
</dbReference>
<dbReference type="GO" id="GO:0006999">
    <property type="term" value="P:nuclear pore organization"/>
    <property type="evidence" value="ECO:0007669"/>
    <property type="project" value="TreeGrafter"/>
</dbReference>
<dbReference type="PANTHER" id="PTHR13000:SF0">
    <property type="entry name" value="NUCLEOPORIN P54"/>
    <property type="match status" value="1"/>
</dbReference>
<dbReference type="PANTHER" id="PTHR13000">
    <property type="entry name" value="NUCLEOPORIN P54"/>
    <property type="match status" value="1"/>
</dbReference>
<keyword evidence="2" id="KW-0813">Transport</keyword>
<dbReference type="Pfam" id="PF13634">
    <property type="entry name" value="Nucleoporin_FG"/>
    <property type="match status" value="2"/>
</dbReference>
<evidence type="ECO:0000256" key="1">
    <source>
        <dbReference type="ARBA" id="ARBA00004123"/>
    </source>
</evidence>
<dbReference type="InterPro" id="IPR025574">
    <property type="entry name" value="Nucleoporin_FG_rpt"/>
</dbReference>
<dbReference type="GO" id="GO:0036228">
    <property type="term" value="P:protein localization to nuclear inner membrane"/>
    <property type="evidence" value="ECO:0007669"/>
    <property type="project" value="TreeGrafter"/>
</dbReference>
<accession>A0AA36G2P4</accession>
<dbReference type="Pfam" id="PF13874">
    <property type="entry name" value="Nup54"/>
    <property type="match status" value="1"/>
</dbReference>
<dbReference type="EMBL" id="CATQJA010002622">
    <property type="protein sequence ID" value="CAJ0573703.1"/>
    <property type="molecule type" value="Genomic_DNA"/>
</dbReference>
<feature type="non-terminal residue" evidence="5">
    <location>
        <position position="1"/>
    </location>
</feature>
<evidence type="ECO:0000259" key="4">
    <source>
        <dbReference type="Pfam" id="PF13874"/>
    </source>
</evidence>
<comment type="caution">
    <text evidence="5">The sequence shown here is derived from an EMBL/GenBank/DDBJ whole genome shotgun (WGS) entry which is preliminary data.</text>
</comment>
<evidence type="ECO:0000313" key="6">
    <source>
        <dbReference type="Proteomes" id="UP001177023"/>
    </source>
</evidence>
<evidence type="ECO:0000256" key="2">
    <source>
        <dbReference type="ARBA" id="ARBA00022448"/>
    </source>
</evidence>
<keyword evidence="3" id="KW-0539">Nucleus</keyword>
<dbReference type="InterPro" id="IPR025712">
    <property type="entry name" value="Nup54_alpha-helical_dom"/>
</dbReference>
<feature type="domain" description="Nucleoporin Nup54 alpha-helical" evidence="4">
    <location>
        <begin position="408"/>
        <end position="544"/>
    </location>
</feature>
<gene>
    <name evidence="5" type="ORF">MSPICULIGERA_LOCUS12055</name>
</gene>
<organism evidence="5 6">
    <name type="scientific">Mesorhabditis spiculigera</name>
    <dbReference type="NCBI Taxonomy" id="96644"/>
    <lineage>
        <taxon>Eukaryota</taxon>
        <taxon>Metazoa</taxon>
        <taxon>Ecdysozoa</taxon>
        <taxon>Nematoda</taxon>
        <taxon>Chromadorea</taxon>
        <taxon>Rhabditida</taxon>
        <taxon>Rhabditina</taxon>
        <taxon>Rhabditomorpha</taxon>
        <taxon>Rhabditoidea</taxon>
        <taxon>Rhabditidae</taxon>
        <taxon>Mesorhabditinae</taxon>
        <taxon>Mesorhabditis</taxon>
    </lineage>
</organism>
<sequence length="608" mass="64463">MSLFGTTPTAAVKPMFGSTTATSATPSPFGLNTGATSAPAAGLFGSTSTSTASPFGLNTVTSTAPAAGLFGSTSTSTASPFGLNTGTSTAPATGLFGSTSTSTAGGGLFGSTTTSTAPAGGGLFGSTATSTTPSTGGLFGSTATSTTPSTGLFGSTAPAAGGLFGSTSNAGLFGAKPAPFGASTTSTNLFGAKPAATGGLFGAPAQQQPTQMRDTLQTIFQNSNALSRSITSPQLFGDERDNIIRRLNQAAAAMGVAEGYWAEGQPPVKYALDGLLCRFVGVAYNSVSHYNDSDGMVSIVIRTPITDFASESQKQNLEDALFRFFGAKPEIKPHIEAYKVLPENCTEVTFYITQKGKGRITSIELCQYLNQNDQKNQLVQQMKVDPERIVSKCRMNQQQTIEYLRDLPLGLDQIIWNQAIKSNPDPENLIPVPVRGFDALTQRHENQFAEIAMQNKVLEALGQRSTRNEAAMSSAWARLEALRTKLQEVSFRLIRALCAQTEECRFAQPIDATEEQIGSVAESLLARLTAPGQVKDKMTSLLAELREMEARQKEIDAQPGTIGQKLTDEDLLTLKRYLSRCQDGLESLAQVAVNYKRDLNVMLKNRGH</sequence>
<proteinExistence type="predicted"/>
<dbReference type="InterPro" id="IPR024864">
    <property type="entry name" value="Nup54/Nup57/Nup44"/>
</dbReference>
<evidence type="ECO:0000256" key="3">
    <source>
        <dbReference type="ARBA" id="ARBA00023242"/>
    </source>
</evidence>
<protein>
    <recommendedName>
        <fullName evidence="4">Nucleoporin Nup54 alpha-helical domain-containing protein</fullName>
    </recommendedName>
</protein>
<reference evidence="5" key="1">
    <citation type="submission" date="2023-06" db="EMBL/GenBank/DDBJ databases">
        <authorList>
            <person name="Delattre M."/>
        </authorList>
    </citation>
    <scope>NUCLEOTIDE SEQUENCE</scope>
    <source>
        <strain evidence="5">AF72</strain>
    </source>
</reference>
<keyword evidence="6" id="KW-1185">Reference proteome</keyword>
<dbReference type="AlphaFoldDB" id="A0AA36G2P4"/>
<dbReference type="GO" id="GO:0006607">
    <property type="term" value="P:NLS-bearing protein import into nucleus"/>
    <property type="evidence" value="ECO:0007669"/>
    <property type="project" value="TreeGrafter"/>
</dbReference>
<dbReference type="Proteomes" id="UP001177023">
    <property type="component" value="Unassembled WGS sequence"/>
</dbReference>
<comment type="subcellular location">
    <subcellularLocation>
        <location evidence="1">Nucleus</location>
    </subcellularLocation>
</comment>